<evidence type="ECO:0000313" key="9">
    <source>
        <dbReference type="EMBL" id="KAF8701995.1"/>
    </source>
</evidence>
<name>A0A835BLI9_9POAL</name>
<dbReference type="InterPro" id="IPR050231">
    <property type="entry name" value="Iron_ascorbate_oxido_reductase"/>
</dbReference>
<keyword evidence="3" id="KW-0223">Dioxygenase</keyword>
<evidence type="ECO:0000256" key="4">
    <source>
        <dbReference type="ARBA" id="ARBA00054658"/>
    </source>
</evidence>
<evidence type="ECO:0000256" key="1">
    <source>
        <dbReference type="ARBA" id="ARBA00008056"/>
    </source>
</evidence>
<dbReference type="InterPro" id="IPR027443">
    <property type="entry name" value="IPNS-like_sf"/>
</dbReference>
<dbReference type="SUPFAM" id="SSF51197">
    <property type="entry name" value="Clavaminate synthase-like"/>
    <property type="match status" value="2"/>
</dbReference>
<organism evidence="9 10">
    <name type="scientific">Digitaria exilis</name>
    <dbReference type="NCBI Taxonomy" id="1010633"/>
    <lineage>
        <taxon>Eukaryota</taxon>
        <taxon>Viridiplantae</taxon>
        <taxon>Streptophyta</taxon>
        <taxon>Embryophyta</taxon>
        <taxon>Tracheophyta</taxon>
        <taxon>Spermatophyta</taxon>
        <taxon>Magnoliopsida</taxon>
        <taxon>Liliopsida</taxon>
        <taxon>Poales</taxon>
        <taxon>Poaceae</taxon>
        <taxon>PACMAD clade</taxon>
        <taxon>Panicoideae</taxon>
        <taxon>Panicodae</taxon>
        <taxon>Paniceae</taxon>
        <taxon>Anthephorinae</taxon>
        <taxon>Digitaria</taxon>
    </lineage>
</organism>
<dbReference type="FunFam" id="2.60.120.330:FF:000017">
    <property type="entry name" value="2-oxoglutarate-dependent dioxygenase DAO"/>
    <property type="match status" value="2"/>
</dbReference>
<evidence type="ECO:0000256" key="2">
    <source>
        <dbReference type="ARBA" id="ARBA00022723"/>
    </source>
</evidence>
<evidence type="ECO:0000256" key="3">
    <source>
        <dbReference type="ARBA" id="ARBA00022964"/>
    </source>
</evidence>
<gene>
    <name evidence="9" type="ORF">HU200_033331</name>
</gene>
<dbReference type="GO" id="GO:0046872">
    <property type="term" value="F:metal ion binding"/>
    <property type="evidence" value="ECO:0007669"/>
    <property type="project" value="UniProtKB-KW"/>
</dbReference>
<dbReference type="PANTHER" id="PTHR47990">
    <property type="entry name" value="2-OXOGLUTARATE (2OG) AND FE(II)-DEPENDENT OXYGENASE SUPERFAMILY PROTEIN-RELATED"/>
    <property type="match status" value="1"/>
</dbReference>
<evidence type="ECO:0000313" key="10">
    <source>
        <dbReference type="Proteomes" id="UP000636709"/>
    </source>
</evidence>
<comment type="similarity">
    <text evidence="1">Belongs to the iron/ascorbate-dependent oxidoreductase family.</text>
</comment>
<evidence type="ECO:0000259" key="8">
    <source>
        <dbReference type="PROSITE" id="PS51471"/>
    </source>
</evidence>
<protein>
    <recommendedName>
        <fullName evidence="5">2-oxoglutarate-dependent dioxygenase DAO</fullName>
    </recommendedName>
    <alternativeName>
        <fullName evidence="6">Protein DIOXYGENASE FOR AUXIN OXIDATION</fullName>
    </alternativeName>
</protein>
<evidence type="ECO:0000256" key="6">
    <source>
        <dbReference type="ARBA" id="ARBA00076740"/>
    </source>
</evidence>
<dbReference type="EMBL" id="JACEFO010001795">
    <property type="protein sequence ID" value="KAF8701995.1"/>
    <property type="molecule type" value="Genomic_DNA"/>
</dbReference>
<dbReference type="Gene3D" id="2.60.120.330">
    <property type="entry name" value="B-lactam Antibiotic, Isopenicillin N Synthase, Chain"/>
    <property type="match status" value="2"/>
</dbReference>
<sequence>MGIPTVDLRGVAPGAPGWEAARAAVTASMVAHGCVVVANGDGTLGPDLRRALFGRALPELFALPLESKQRAPTTTGVTYGGYGRPIHGLACERISIYEPANDGCSVRAFADILWPEGNPEFCETMVSFAKKMLKLDEMVEALVLEGLGVRAESVRAHLDQLGHGIQMSHYGAPPDAEASMSLPAHYDYMMNNVIVQHEVEGLEVRLLEDDGRWVAVPPEPGTFTFVAGEQLRVATNGRVPACFHRVRTPSNRERFAVQFGLLQKPGMEVRALDELVDEEHPLVFNPLKHEEYVQWRYSEEGLKVDDALKAFCGVEKDQSHDTSFVVAMGLSLYVIMSTLLGQDKTARAHALTSSVANTKPDNPNRIQRSRRPSRQQAMEIAKIDLRGVEPGGPGWEAARTAVTASMVAHGCVVVVVAHDALGPELRRALFRRAVPELFALPLEAKQRSDSRWGPFKAYISQVPGMAMESVRVADATDAGRVRDFAGLLWPQGNQEFCDTIVTFATNMLKLERMVEKLTLDGLGVRDESIGDHLASLTHGVRLSRYGEPPDGETGVSMKEHRDDAMVAGIVQHEVEGLEVQAGDGRWHAVPPEPDTVTFVAGEQFRVVTNGRVPACLHRVRTPSGRERFSVLFGCRSKDNATVRAMDELVDGGEPLVYKPVRYEDYPSVQNRSSN</sequence>
<dbReference type="GO" id="GO:0051213">
    <property type="term" value="F:dioxygenase activity"/>
    <property type="evidence" value="ECO:0007669"/>
    <property type="project" value="UniProtKB-KW"/>
</dbReference>
<dbReference type="OrthoDB" id="288590at2759"/>
<dbReference type="PROSITE" id="PS51471">
    <property type="entry name" value="FE2OG_OXY"/>
    <property type="match status" value="2"/>
</dbReference>
<feature type="region of interest" description="Disordered" evidence="7">
    <location>
        <begin position="353"/>
        <end position="374"/>
    </location>
</feature>
<dbReference type="Proteomes" id="UP000636709">
    <property type="component" value="Unassembled WGS sequence"/>
</dbReference>
<dbReference type="Pfam" id="PF03171">
    <property type="entry name" value="2OG-FeII_Oxy"/>
    <property type="match status" value="2"/>
</dbReference>
<keyword evidence="2" id="KW-0479">Metal-binding</keyword>
<keyword evidence="10" id="KW-1185">Reference proteome</keyword>
<reference evidence="9" key="1">
    <citation type="submission" date="2020-07" db="EMBL/GenBank/DDBJ databases">
        <title>Genome sequence and genetic diversity analysis of an under-domesticated orphan crop, white fonio (Digitaria exilis).</title>
        <authorList>
            <person name="Bennetzen J.L."/>
            <person name="Chen S."/>
            <person name="Ma X."/>
            <person name="Wang X."/>
            <person name="Yssel A.E.J."/>
            <person name="Chaluvadi S.R."/>
            <person name="Johnson M."/>
            <person name="Gangashetty P."/>
            <person name="Hamidou F."/>
            <person name="Sanogo M.D."/>
            <person name="Zwaenepoel A."/>
            <person name="Wallace J."/>
            <person name="Van De Peer Y."/>
            <person name="Van Deynze A."/>
        </authorList>
    </citation>
    <scope>NUCLEOTIDE SEQUENCE</scope>
    <source>
        <tissue evidence="9">Leaves</tissue>
    </source>
</reference>
<feature type="domain" description="Fe2OG dioxygenase" evidence="8">
    <location>
        <begin position="536"/>
        <end position="636"/>
    </location>
</feature>
<comment type="caution">
    <text evidence="9">The sequence shown here is derived from an EMBL/GenBank/DDBJ whole genome shotgun (WGS) entry which is preliminary data.</text>
</comment>
<feature type="domain" description="Fe2OG dioxygenase" evidence="8">
    <location>
        <begin position="161"/>
        <end position="264"/>
    </location>
</feature>
<dbReference type="InterPro" id="IPR044861">
    <property type="entry name" value="IPNS-like_FE2OG_OXY"/>
</dbReference>
<evidence type="ECO:0000256" key="7">
    <source>
        <dbReference type="SAM" id="MobiDB-lite"/>
    </source>
</evidence>
<dbReference type="AlphaFoldDB" id="A0A835BLI9"/>
<dbReference type="InterPro" id="IPR005123">
    <property type="entry name" value="Oxoglu/Fe-dep_dioxygenase_dom"/>
</dbReference>
<proteinExistence type="inferred from homology"/>
<keyword evidence="3" id="KW-0560">Oxidoreductase</keyword>
<comment type="function">
    <text evidence="4">2-oxoglutarate-dependent dioxygenase essential for auxin catabolism and maintenance of auxin homeostasis in reproductive organs. Catalyzes the irreversible oxidation of indole-3-acetic acid (IAA) to the biologically inactive 2-oxoindole-3-acetic acid (OxIAA).</text>
</comment>
<accession>A0A835BLI9</accession>
<evidence type="ECO:0000256" key="5">
    <source>
        <dbReference type="ARBA" id="ARBA00074102"/>
    </source>
</evidence>